<dbReference type="AlphaFoldDB" id="A0A177ABH8"/>
<feature type="transmembrane region" description="Helical" evidence="1">
    <location>
        <begin position="109"/>
        <end position="131"/>
    </location>
</feature>
<gene>
    <name evidence="2" type="ORF">VC83_04925</name>
</gene>
<proteinExistence type="predicted"/>
<feature type="transmembrane region" description="Helical" evidence="1">
    <location>
        <begin position="45"/>
        <end position="65"/>
    </location>
</feature>
<feature type="transmembrane region" description="Helical" evidence="1">
    <location>
        <begin position="151"/>
        <end position="176"/>
    </location>
</feature>
<dbReference type="Proteomes" id="UP000077154">
    <property type="component" value="Unassembled WGS sequence"/>
</dbReference>
<keyword evidence="1" id="KW-0472">Membrane</keyword>
<keyword evidence="1" id="KW-0812">Transmembrane</keyword>
<evidence type="ECO:0000313" key="2">
    <source>
        <dbReference type="EMBL" id="OAF58514.1"/>
    </source>
</evidence>
<dbReference type="GeneID" id="36287993"/>
<keyword evidence="1" id="KW-1133">Transmembrane helix</keyword>
<accession>A0A177ABH8</accession>
<sequence>MTFDDTTNQLRYPTSIEGRKNTMASRDPSPSPSPWRWPSLSKDRLITLLAADLLLLTSVLTTLLLPHIPSPLLYPVWGLAKAYAIYLQLLVLPCLLGIWGAVKESPLPTTILSTTLLIDALLSLPPRLLLIASLARAPARCGAPGTPAQGIIWTGCADAAIGPIVVVVVVVVASGLEAWGGWWVRGWGGRLGVEQRKEREEEGEGGKERFCDEV</sequence>
<dbReference type="OrthoDB" id="10522442at2759"/>
<dbReference type="EMBL" id="KV441396">
    <property type="protein sequence ID" value="OAF58514.1"/>
    <property type="molecule type" value="Genomic_DNA"/>
</dbReference>
<protein>
    <submittedName>
        <fullName evidence="2">Uncharacterized protein</fullName>
    </submittedName>
</protein>
<reference evidence="2" key="1">
    <citation type="submission" date="2016-03" db="EMBL/GenBank/DDBJ databases">
        <title>Updated assembly of Pseudogymnoascus destructans, the fungus causing white-nose syndrome of bats.</title>
        <authorList>
            <person name="Palmer J.M."/>
            <person name="Drees K.P."/>
            <person name="Foster J.T."/>
            <person name="Lindner D.L."/>
        </authorList>
    </citation>
    <scope>NUCLEOTIDE SEQUENCE [LARGE SCALE GENOMIC DNA]</scope>
    <source>
        <strain evidence="2">20631-21</strain>
    </source>
</reference>
<feature type="transmembrane region" description="Helical" evidence="1">
    <location>
        <begin position="85"/>
        <end position="102"/>
    </location>
</feature>
<name>A0A177ABH8_9PEZI</name>
<evidence type="ECO:0000256" key="1">
    <source>
        <dbReference type="SAM" id="Phobius"/>
    </source>
</evidence>
<organism evidence="2">
    <name type="scientific">Pseudogymnoascus destructans</name>
    <dbReference type="NCBI Taxonomy" id="655981"/>
    <lineage>
        <taxon>Eukaryota</taxon>
        <taxon>Fungi</taxon>
        <taxon>Dikarya</taxon>
        <taxon>Ascomycota</taxon>
        <taxon>Pezizomycotina</taxon>
        <taxon>Leotiomycetes</taxon>
        <taxon>Thelebolales</taxon>
        <taxon>Thelebolaceae</taxon>
        <taxon>Pseudogymnoascus</taxon>
    </lineage>
</organism>
<dbReference type="VEuPathDB" id="FungiDB:GMDG_00934"/>
<dbReference type="RefSeq" id="XP_024323799.1">
    <property type="nucleotide sequence ID" value="XM_024468551.1"/>
</dbReference>